<dbReference type="Proteomes" id="UP000410492">
    <property type="component" value="Unassembled WGS sequence"/>
</dbReference>
<dbReference type="GO" id="GO:0006508">
    <property type="term" value="P:proteolysis"/>
    <property type="evidence" value="ECO:0007669"/>
    <property type="project" value="UniProtKB-KW"/>
</dbReference>
<comment type="catalytic activity">
    <reaction evidence="6">
        <text>an S-substituted L-cysteinylglycine + H2O = an S-substituted L-cysteine + glycine</text>
        <dbReference type="Rhea" id="RHEA:60444"/>
        <dbReference type="ChEBI" id="CHEBI:15377"/>
        <dbReference type="ChEBI" id="CHEBI:57305"/>
        <dbReference type="ChEBI" id="CHEBI:58717"/>
        <dbReference type="ChEBI" id="CHEBI:143103"/>
        <dbReference type="EC" id="3.4.13.23"/>
    </reaction>
    <physiologicalReaction direction="left-to-right" evidence="6">
        <dbReference type="Rhea" id="RHEA:60445"/>
    </physiologicalReaction>
</comment>
<evidence type="ECO:0000256" key="1">
    <source>
        <dbReference type="ARBA" id="ARBA00009528"/>
    </source>
</evidence>
<evidence type="ECO:0000256" key="4">
    <source>
        <dbReference type="ARBA" id="ARBA00022670"/>
    </source>
</evidence>
<evidence type="ECO:0000256" key="8">
    <source>
        <dbReference type="ARBA" id="ARBA00029605"/>
    </source>
</evidence>
<comment type="catalytic activity">
    <reaction evidence="14">
        <text>L-cysteinylglycine + H2O = L-cysteine + glycine</text>
        <dbReference type="Rhea" id="RHEA:28783"/>
        <dbReference type="ChEBI" id="CHEBI:15377"/>
        <dbReference type="ChEBI" id="CHEBI:35235"/>
        <dbReference type="ChEBI" id="CHEBI:57305"/>
        <dbReference type="ChEBI" id="CHEBI:61694"/>
    </reaction>
    <physiologicalReaction direction="left-to-right" evidence="14">
        <dbReference type="Rhea" id="RHEA:28784"/>
    </physiologicalReaction>
</comment>
<dbReference type="Pfam" id="PF02789">
    <property type="entry name" value="Peptidase_M17_N"/>
    <property type="match status" value="1"/>
</dbReference>
<dbReference type="EC" id="3.4.13.23" evidence="7"/>
<evidence type="ECO:0000256" key="11">
    <source>
        <dbReference type="ARBA" id="ARBA00031564"/>
    </source>
</evidence>
<dbReference type="SUPFAM" id="SSF52949">
    <property type="entry name" value="Macro domain-like"/>
    <property type="match status" value="1"/>
</dbReference>
<keyword evidence="3" id="KW-0031">Aminopeptidase</keyword>
<gene>
    <name evidence="18" type="ORF">CALMAC_LOCUS5967</name>
</gene>
<feature type="domain" description="Peptidase M17 leucyl aminopeptidase N-terminal" evidence="17">
    <location>
        <begin position="60"/>
        <end position="180"/>
    </location>
</feature>
<dbReference type="PRINTS" id="PR00481">
    <property type="entry name" value="LAMNOPPTDASE"/>
</dbReference>
<keyword evidence="15" id="KW-0175">Coiled coil</keyword>
<dbReference type="PANTHER" id="PTHR11963">
    <property type="entry name" value="LEUCINE AMINOPEPTIDASE-RELATED"/>
    <property type="match status" value="1"/>
</dbReference>
<dbReference type="GO" id="GO:0005737">
    <property type="term" value="C:cytoplasm"/>
    <property type="evidence" value="ECO:0007669"/>
    <property type="project" value="InterPro"/>
</dbReference>
<protein>
    <recommendedName>
        <fullName evidence="2">Cytosol aminopeptidase</fullName>
        <ecNumber evidence="7">3.4.13.23</ecNumber>
    </recommendedName>
    <alternativeName>
        <fullName evidence="10">Cysteinylglycine-S-conjugate dipeptidase</fullName>
    </alternativeName>
    <alternativeName>
        <fullName evidence="11">Leucine aminopeptidase 3</fullName>
    </alternativeName>
    <alternativeName>
        <fullName evidence="9">Proline aminopeptidase</fullName>
    </alternativeName>
    <alternativeName>
        <fullName evidence="8">Prolyl aminopeptidase</fullName>
    </alternativeName>
</protein>
<dbReference type="GO" id="GO:0070006">
    <property type="term" value="F:metalloaminopeptidase activity"/>
    <property type="evidence" value="ECO:0007669"/>
    <property type="project" value="InterPro"/>
</dbReference>
<proteinExistence type="inferred from homology"/>
<evidence type="ECO:0000259" key="17">
    <source>
        <dbReference type="Pfam" id="PF02789"/>
    </source>
</evidence>
<evidence type="ECO:0000256" key="14">
    <source>
        <dbReference type="ARBA" id="ARBA00049107"/>
    </source>
</evidence>
<reference evidence="18 19" key="1">
    <citation type="submission" date="2019-01" db="EMBL/GenBank/DDBJ databases">
        <authorList>
            <person name="Sayadi A."/>
        </authorList>
    </citation>
    <scope>NUCLEOTIDE SEQUENCE [LARGE SCALE GENOMIC DNA]</scope>
</reference>
<accession>A0A653C3Z5</accession>
<keyword evidence="5" id="KW-0378">Hydrolase</keyword>
<dbReference type="InterPro" id="IPR008283">
    <property type="entry name" value="Peptidase_M17_N"/>
</dbReference>
<evidence type="ECO:0000256" key="5">
    <source>
        <dbReference type="ARBA" id="ARBA00022801"/>
    </source>
</evidence>
<evidence type="ECO:0000313" key="18">
    <source>
        <dbReference type="EMBL" id="VEN42505.1"/>
    </source>
</evidence>
<dbReference type="SUPFAM" id="SSF53187">
    <property type="entry name" value="Zn-dependent exopeptidases"/>
    <property type="match status" value="1"/>
</dbReference>
<dbReference type="GO" id="GO:0030145">
    <property type="term" value="F:manganese ion binding"/>
    <property type="evidence" value="ECO:0007669"/>
    <property type="project" value="InterPro"/>
</dbReference>
<evidence type="ECO:0000256" key="10">
    <source>
        <dbReference type="ARBA" id="ARBA00030997"/>
    </source>
</evidence>
<dbReference type="Pfam" id="PF00883">
    <property type="entry name" value="Peptidase_M17"/>
    <property type="match status" value="1"/>
</dbReference>
<evidence type="ECO:0000256" key="12">
    <source>
        <dbReference type="ARBA" id="ARBA00045966"/>
    </source>
</evidence>
<evidence type="ECO:0000313" key="19">
    <source>
        <dbReference type="Proteomes" id="UP000410492"/>
    </source>
</evidence>
<keyword evidence="4" id="KW-0645">Protease</keyword>
<dbReference type="InterPro" id="IPR011356">
    <property type="entry name" value="Leucine_aapep/pepB"/>
</dbReference>
<dbReference type="Gene3D" id="3.40.630.10">
    <property type="entry name" value="Zn peptidases"/>
    <property type="match status" value="1"/>
</dbReference>
<feature type="coiled-coil region" evidence="15">
    <location>
        <begin position="544"/>
        <end position="595"/>
    </location>
</feature>
<comment type="function">
    <text evidence="12">Cytosolic metallopeptidase that catalyzes the removal of unsubstituted N-terminal hydrophobic amino acids from various peptides. The presence of Zn(2+) ions is essential for the peptidase activity, and the association with other cofactors can modulate the substrate spectificity of the enzyme. For instance, in the presence of Mn(2+), it displays a specific Cys-Gly hydrolyzing activity of Cys-Gly-S-conjugates. Involved in the metabolism of glutathione and in the degradation of glutathione S-conjugates, which may play a role in the control of the cell redox status.</text>
</comment>
<evidence type="ECO:0000259" key="16">
    <source>
        <dbReference type="Pfam" id="PF00883"/>
    </source>
</evidence>
<dbReference type="EMBL" id="CAACVG010006909">
    <property type="protein sequence ID" value="VEN42505.1"/>
    <property type="molecule type" value="Genomic_DNA"/>
</dbReference>
<comment type="catalytic activity">
    <reaction evidence="13">
        <text>S-benzyl-L-cysteinylglycine + H2O = S-benzyl-L-cysteine + glycine</text>
        <dbReference type="Rhea" id="RHEA:62568"/>
        <dbReference type="ChEBI" id="CHEBI:15377"/>
        <dbReference type="ChEBI" id="CHEBI:57305"/>
        <dbReference type="ChEBI" id="CHEBI:145802"/>
        <dbReference type="ChEBI" id="CHEBI:145803"/>
    </reaction>
    <physiologicalReaction direction="left-to-right" evidence="13">
        <dbReference type="Rhea" id="RHEA:62569"/>
    </physiologicalReaction>
</comment>
<dbReference type="Gene3D" id="3.40.220.10">
    <property type="entry name" value="Leucine Aminopeptidase, subunit E, domain 1"/>
    <property type="match status" value="1"/>
</dbReference>
<keyword evidence="19" id="KW-1185">Reference proteome</keyword>
<dbReference type="OrthoDB" id="412814at2759"/>
<dbReference type="InterPro" id="IPR000819">
    <property type="entry name" value="Peptidase_M17_C"/>
</dbReference>
<feature type="domain" description="Cytosol aminopeptidase" evidence="16">
    <location>
        <begin position="210"/>
        <end position="522"/>
    </location>
</feature>
<evidence type="ECO:0000256" key="7">
    <source>
        <dbReference type="ARBA" id="ARBA00023625"/>
    </source>
</evidence>
<evidence type="ECO:0000256" key="2">
    <source>
        <dbReference type="ARBA" id="ARBA00014190"/>
    </source>
</evidence>
<comment type="similarity">
    <text evidence="1">Belongs to the peptidase M17 family.</text>
</comment>
<dbReference type="AlphaFoldDB" id="A0A653C3Z5"/>
<name>A0A653C3Z5_CALMS</name>
<dbReference type="InterPro" id="IPR043472">
    <property type="entry name" value="Macro_dom-like"/>
</dbReference>
<evidence type="ECO:0000256" key="9">
    <source>
        <dbReference type="ARBA" id="ARBA00030930"/>
    </source>
</evidence>
<evidence type="ECO:0000256" key="13">
    <source>
        <dbReference type="ARBA" id="ARBA00047881"/>
    </source>
</evidence>
<organism evidence="18 19">
    <name type="scientific">Callosobruchus maculatus</name>
    <name type="common">Southern cowpea weevil</name>
    <name type="synonym">Pulse bruchid</name>
    <dbReference type="NCBI Taxonomy" id="64391"/>
    <lineage>
        <taxon>Eukaryota</taxon>
        <taxon>Metazoa</taxon>
        <taxon>Ecdysozoa</taxon>
        <taxon>Arthropoda</taxon>
        <taxon>Hexapoda</taxon>
        <taxon>Insecta</taxon>
        <taxon>Pterygota</taxon>
        <taxon>Neoptera</taxon>
        <taxon>Endopterygota</taxon>
        <taxon>Coleoptera</taxon>
        <taxon>Polyphaga</taxon>
        <taxon>Cucujiformia</taxon>
        <taxon>Chrysomeloidea</taxon>
        <taxon>Chrysomelidae</taxon>
        <taxon>Bruchinae</taxon>
        <taxon>Bruchini</taxon>
        <taxon>Callosobruchus</taxon>
    </lineage>
</organism>
<evidence type="ECO:0000256" key="15">
    <source>
        <dbReference type="SAM" id="Coils"/>
    </source>
</evidence>
<sequence length="598" mass="66505">MSLLRGLLKKPFVQVTCTPARTISGEAGMCPLPQPENPCKIPRAKGLVLGMYTNPDDPFDVGSLTPTGQRYDAMVCHRVTDLMKYTYPPSKGQVRLFYNLDPEFSMVAVAGLGTNCQGYDVFEQMDEGKEAIRIASAHGCKALQKMGARKVYVESFGHAESAAEGCALSVWLYQEKKNKKHQKYIPTIELYDDCDWTGWQIGLQKAAAQNLARQLMDCPSNMMTPTTFAQNAVEVLCKSGINVEVKVRGWAETQKMNAFLAASQGSCEPPIFLELSYYGACKDERPVVLIGKGITYNSGGICLKPTNKQRYMRGDMAGAACVVAACRAIAGLQLPINVRALLPLCENMPGCAAMRPGDIVRAMNGKSIKIESTDTAGRLCLADALVYAQNFWPRFIVDIGTMTNDMKHSIGASACGVWSNSEALWEYMLAASMHTGDRVWRFPLWDHFTKLIAHHHAEDTKTFGRGGRPRCAEHNKVAAFLNEFVPCGDWLHIDSYGVMFTVGDDYPYLRRGMSGRPTRTLVEFLSQLQKYPWLKDPELDLPSIAKETEKLQHLKDLKEKLSKEFIKYGGLKPDIVQASQQLAAIKEENRKINTQLHN</sequence>
<evidence type="ECO:0000256" key="3">
    <source>
        <dbReference type="ARBA" id="ARBA00022438"/>
    </source>
</evidence>
<dbReference type="PANTHER" id="PTHR11963:SF25">
    <property type="entry name" value="CYTOSOL AMINOPEPTIDASE"/>
    <property type="match status" value="1"/>
</dbReference>
<evidence type="ECO:0000256" key="6">
    <source>
        <dbReference type="ARBA" id="ARBA00023511"/>
    </source>
</evidence>